<dbReference type="GO" id="GO:0035529">
    <property type="term" value="F:NADH pyrophosphatase activity"/>
    <property type="evidence" value="ECO:0007669"/>
    <property type="project" value="TreeGrafter"/>
</dbReference>
<evidence type="ECO:0000259" key="4">
    <source>
        <dbReference type="PROSITE" id="PS51462"/>
    </source>
</evidence>
<dbReference type="Proteomes" id="UP000614601">
    <property type="component" value="Unassembled WGS sequence"/>
</dbReference>
<dbReference type="InterPro" id="IPR000086">
    <property type="entry name" value="NUDIX_hydrolase_dom"/>
</dbReference>
<dbReference type="GO" id="GO:0047631">
    <property type="term" value="F:ADP-ribose diphosphatase activity"/>
    <property type="evidence" value="ECO:0007669"/>
    <property type="project" value="TreeGrafter"/>
</dbReference>
<dbReference type="InterPro" id="IPR015797">
    <property type="entry name" value="NUDIX_hydrolase-like_dom_sf"/>
</dbReference>
<sequence>MREKRGSYLSWKFPGGLADPGERISEAVKREVLEETGIKAEFKNVITFRLVAVLFLILTLCFIGVTAKDDLKVQKKPNLMLYTPTGELRVQRFRAKYPKANQKYRVFKDLKVRKPRSVKRFMELKPMDMMDRSRNRIAEPF</sequence>
<comment type="similarity">
    <text evidence="2">Belongs to the Nudix hydrolase family.</text>
</comment>
<organism evidence="5 6">
    <name type="scientific">Bursaphelenchus okinawaensis</name>
    <dbReference type="NCBI Taxonomy" id="465554"/>
    <lineage>
        <taxon>Eukaryota</taxon>
        <taxon>Metazoa</taxon>
        <taxon>Ecdysozoa</taxon>
        <taxon>Nematoda</taxon>
        <taxon>Chromadorea</taxon>
        <taxon>Rhabditida</taxon>
        <taxon>Tylenchina</taxon>
        <taxon>Tylenchomorpha</taxon>
        <taxon>Aphelenchoidea</taxon>
        <taxon>Aphelenchoididae</taxon>
        <taxon>Bursaphelenchus</taxon>
    </lineage>
</organism>
<dbReference type="PRINTS" id="PR00502">
    <property type="entry name" value="NUDIXFAMILY"/>
</dbReference>
<dbReference type="OrthoDB" id="447842at2759"/>
<gene>
    <name evidence="5" type="ORF">BOKJ2_LOCUS12217</name>
</gene>
<dbReference type="EMBL" id="CAJFDH010000006">
    <property type="protein sequence ID" value="CAD5227526.1"/>
    <property type="molecule type" value="Genomic_DNA"/>
</dbReference>
<feature type="transmembrane region" description="Helical" evidence="3">
    <location>
        <begin position="46"/>
        <end position="67"/>
    </location>
</feature>
<keyword evidence="3" id="KW-1133">Transmembrane helix</keyword>
<dbReference type="PANTHER" id="PTHR13994:SF13">
    <property type="entry name" value="FI03680P"/>
    <property type="match status" value="1"/>
</dbReference>
<dbReference type="PANTHER" id="PTHR13994">
    <property type="entry name" value="NUDIX HYDROLASE RELATED"/>
    <property type="match status" value="1"/>
</dbReference>
<dbReference type="EMBL" id="CAJFCW020000006">
    <property type="protein sequence ID" value="CAG9123344.1"/>
    <property type="molecule type" value="Genomic_DNA"/>
</dbReference>
<dbReference type="Gene3D" id="3.90.79.10">
    <property type="entry name" value="Nucleoside Triphosphate Pyrophosphohydrolase"/>
    <property type="match status" value="1"/>
</dbReference>
<dbReference type="Proteomes" id="UP000783686">
    <property type="component" value="Unassembled WGS sequence"/>
</dbReference>
<evidence type="ECO:0000256" key="1">
    <source>
        <dbReference type="ARBA" id="ARBA00022801"/>
    </source>
</evidence>
<dbReference type="InterPro" id="IPR020084">
    <property type="entry name" value="NUDIX_hydrolase_CS"/>
</dbReference>
<dbReference type="SUPFAM" id="SSF55811">
    <property type="entry name" value="Nudix"/>
    <property type="match status" value="1"/>
</dbReference>
<accession>A0A811LK00</accession>
<dbReference type="InterPro" id="IPR020476">
    <property type="entry name" value="Nudix_hydrolase"/>
</dbReference>
<keyword evidence="1 2" id="KW-0378">Hydrolase</keyword>
<dbReference type="InterPro" id="IPR003293">
    <property type="entry name" value="Nudix_hydrolase6-like"/>
</dbReference>
<evidence type="ECO:0000256" key="2">
    <source>
        <dbReference type="RuleBase" id="RU003476"/>
    </source>
</evidence>
<evidence type="ECO:0000313" key="5">
    <source>
        <dbReference type="EMBL" id="CAD5227526.1"/>
    </source>
</evidence>
<keyword evidence="3" id="KW-0812">Transmembrane</keyword>
<dbReference type="PROSITE" id="PS51462">
    <property type="entry name" value="NUDIX"/>
    <property type="match status" value="1"/>
</dbReference>
<name>A0A811LK00_9BILA</name>
<dbReference type="GO" id="GO:0051287">
    <property type="term" value="F:NAD binding"/>
    <property type="evidence" value="ECO:0007669"/>
    <property type="project" value="TreeGrafter"/>
</dbReference>
<evidence type="ECO:0000256" key="3">
    <source>
        <dbReference type="SAM" id="Phobius"/>
    </source>
</evidence>
<dbReference type="PROSITE" id="PS00893">
    <property type="entry name" value="NUDIX_BOX"/>
    <property type="match status" value="1"/>
</dbReference>
<comment type="caution">
    <text evidence="5">The sequence shown here is derived from an EMBL/GenBank/DDBJ whole genome shotgun (WGS) entry which is preliminary data.</text>
</comment>
<evidence type="ECO:0000313" key="6">
    <source>
        <dbReference type="Proteomes" id="UP000614601"/>
    </source>
</evidence>
<protein>
    <recommendedName>
        <fullName evidence="4">Nudix hydrolase domain-containing protein</fullName>
    </recommendedName>
</protein>
<keyword evidence="3" id="KW-0472">Membrane</keyword>
<keyword evidence="6" id="KW-1185">Reference proteome</keyword>
<feature type="domain" description="Nudix hydrolase" evidence="4">
    <location>
        <begin position="1"/>
        <end position="123"/>
    </location>
</feature>
<reference evidence="5" key="1">
    <citation type="submission" date="2020-09" db="EMBL/GenBank/DDBJ databases">
        <authorList>
            <person name="Kikuchi T."/>
        </authorList>
    </citation>
    <scope>NUCLEOTIDE SEQUENCE</scope>
    <source>
        <strain evidence="5">SH1</strain>
    </source>
</reference>
<dbReference type="AlphaFoldDB" id="A0A811LK00"/>
<proteinExistence type="inferred from homology"/>
<dbReference type="Pfam" id="PF00293">
    <property type="entry name" value="NUDIX"/>
    <property type="match status" value="1"/>
</dbReference>